<dbReference type="Proteomes" id="UP000335636">
    <property type="component" value="Unassembled WGS sequence"/>
</dbReference>
<comment type="caution">
    <text evidence="1">The sequence shown here is derived from an EMBL/GenBank/DDBJ whole genome shotgun (WGS) entry which is preliminary data.</text>
</comment>
<proteinExistence type="predicted"/>
<keyword evidence="2" id="KW-1185">Reference proteome</keyword>
<name>A0A5E4CQM5_MARMO</name>
<reference evidence="1" key="1">
    <citation type="submission" date="2019-04" db="EMBL/GenBank/DDBJ databases">
        <authorList>
            <person name="Alioto T."/>
            <person name="Alioto T."/>
        </authorList>
    </citation>
    <scope>NUCLEOTIDE SEQUENCE [LARGE SCALE GENOMIC DNA]</scope>
</reference>
<protein>
    <submittedName>
        <fullName evidence="1">Uncharacterized protein</fullName>
    </submittedName>
</protein>
<dbReference type="EMBL" id="CABDUW010001797">
    <property type="protein sequence ID" value="VTJ84087.1"/>
    <property type="molecule type" value="Genomic_DNA"/>
</dbReference>
<gene>
    <name evidence="1" type="ORF">MONAX_5E041778</name>
</gene>
<feature type="non-terminal residue" evidence="1">
    <location>
        <position position="64"/>
    </location>
</feature>
<organism evidence="1 2">
    <name type="scientific">Marmota monax</name>
    <name type="common">Woodchuck</name>
    <dbReference type="NCBI Taxonomy" id="9995"/>
    <lineage>
        <taxon>Eukaryota</taxon>
        <taxon>Metazoa</taxon>
        <taxon>Chordata</taxon>
        <taxon>Craniata</taxon>
        <taxon>Vertebrata</taxon>
        <taxon>Euteleostomi</taxon>
        <taxon>Mammalia</taxon>
        <taxon>Eutheria</taxon>
        <taxon>Euarchontoglires</taxon>
        <taxon>Glires</taxon>
        <taxon>Rodentia</taxon>
        <taxon>Sciuromorpha</taxon>
        <taxon>Sciuridae</taxon>
        <taxon>Xerinae</taxon>
        <taxon>Marmotini</taxon>
        <taxon>Marmota</taxon>
    </lineage>
</organism>
<evidence type="ECO:0000313" key="1">
    <source>
        <dbReference type="EMBL" id="VTJ84087.1"/>
    </source>
</evidence>
<evidence type="ECO:0000313" key="2">
    <source>
        <dbReference type="Proteomes" id="UP000335636"/>
    </source>
</evidence>
<feature type="non-terminal residue" evidence="1">
    <location>
        <position position="1"/>
    </location>
</feature>
<sequence>PFCEELMKPPNPYSHWEEKNWQKCCSAYICECPKEVLSQNCETDVNECSEAARQIGTDCVNKPD</sequence>
<dbReference type="AlphaFoldDB" id="A0A5E4CQM5"/>
<accession>A0A5E4CQM5</accession>